<dbReference type="AlphaFoldDB" id="A0AAW0YWU8"/>
<protein>
    <recommendedName>
        <fullName evidence="2">RNase III domain-containing protein</fullName>
    </recommendedName>
</protein>
<accession>A0AAW0YWU8</accession>
<dbReference type="InterPro" id="IPR036389">
    <property type="entry name" value="RNase_III_sf"/>
</dbReference>
<feature type="compositionally biased region" description="Low complexity" evidence="1">
    <location>
        <begin position="34"/>
        <end position="52"/>
    </location>
</feature>
<reference evidence="3 4" key="1">
    <citation type="journal article" date="2024" name="bioRxiv">
        <title>Comparative genomics of Cryptococcus and Kwoniella reveals pathogenesis evolution and contrasting karyotype dynamics via intercentromeric recombination or chromosome fusion.</title>
        <authorList>
            <person name="Coelho M.A."/>
            <person name="David-Palma M."/>
            <person name="Shea T."/>
            <person name="Bowers K."/>
            <person name="McGinley-Smith S."/>
            <person name="Mohammad A.W."/>
            <person name="Gnirke A."/>
            <person name="Yurkov A.M."/>
            <person name="Nowrousian M."/>
            <person name="Sun S."/>
            <person name="Cuomo C.A."/>
            <person name="Heitman J."/>
        </authorList>
    </citation>
    <scope>NUCLEOTIDE SEQUENCE [LARGE SCALE GENOMIC DNA]</scope>
    <source>
        <strain evidence="3 4">CBS 13917</strain>
    </source>
</reference>
<evidence type="ECO:0000259" key="2">
    <source>
        <dbReference type="SMART" id="SM00535"/>
    </source>
</evidence>
<dbReference type="SUPFAM" id="SSF69065">
    <property type="entry name" value="RNase III domain-like"/>
    <property type="match status" value="1"/>
</dbReference>
<feature type="region of interest" description="Disordered" evidence="1">
    <location>
        <begin position="128"/>
        <end position="153"/>
    </location>
</feature>
<dbReference type="SMART" id="SM00535">
    <property type="entry name" value="RIBOc"/>
    <property type="match status" value="1"/>
</dbReference>
<evidence type="ECO:0000313" key="4">
    <source>
        <dbReference type="Proteomes" id="UP001388673"/>
    </source>
</evidence>
<dbReference type="PANTHER" id="PTHR28160:SF1">
    <property type="entry name" value="LARGE RIBOSOMAL SUBUNIT PROTEIN ML57"/>
    <property type="match status" value="1"/>
</dbReference>
<dbReference type="CDD" id="cd00593">
    <property type="entry name" value="RIBOc"/>
    <property type="match status" value="1"/>
</dbReference>
<dbReference type="GO" id="GO:0032543">
    <property type="term" value="P:mitochondrial translation"/>
    <property type="evidence" value="ECO:0007669"/>
    <property type="project" value="InterPro"/>
</dbReference>
<keyword evidence="4" id="KW-1185">Reference proteome</keyword>
<evidence type="ECO:0000313" key="3">
    <source>
        <dbReference type="EMBL" id="KAK8849545.1"/>
    </source>
</evidence>
<dbReference type="InterPro" id="IPR040030">
    <property type="entry name" value="Ribosomal_mL57"/>
</dbReference>
<dbReference type="EMBL" id="JBCAWK010000009">
    <property type="protein sequence ID" value="KAK8849545.1"/>
    <property type="molecule type" value="Genomic_DNA"/>
</dbReference>
<dbReference type="GO" id="GO:0004525">
    <property type="term" value="F:ribonuclease III activity"/>
    <property type="evidence" value="ECO:0007669"/>
    <property type="project" value="InterPro"/>
</dbReference>
<dbReference type="InterPro" id="IPR000999">
    <property type="entry name" value="RNase_III_dom"/>
</dbReference>
<feature type="compositionally biased region" description="Polar residues" evidence="1">
    <location>
        <begin position="73"/>
        <end position="92"/>
    </location>
</feature>
<dbReference type="GO" id="GO:0006396">
    <property type="term" value="P:RNA processing"/>
    <property type="evidence" value="ECO:0007669"/>
    <property type="project" value="InterPro"/>
</dbReference>
<feature type="domain" description="RNase III" evidence="2">
    <location>
        <begin position="111"/>
        <end position="285"/>
    </location>
</feature>
<dbReference type="Gene3D" id="1.10.1520.10">
    <property type="entry name" value="Ribonuclease III domain"/>
    <property type="match status" value="1"/>
</dbReference>
<dbReference type="GO" id="GO:0003735">
    <property type="term" value="F:structural constituent of ribosome"/>
    <property type="evidence" value="ECO:0007669"/>
    <property type="project" value="InterPro"/>
</dbReference>
<organism evidence="3 4">
    <name type="scientific">Kwoniella newhampshirensis</name>
    <dbReference type="NCBI Taxonomy" id="1651941"/>
    <lineage>
        <taxon>Eukaryota</taxon>
        <taxon>Fungi</taxon>
        <taxon>Dikarya</taxon>
        <taxon>Basidiomycota</taxon>
        <taxon>Agaricomycotina</taxon>
        <taxon>Tremellomycetes</taxon>
        <taxon>Tremellales</taxon>
        <taxon>Cryptococcaceae</taxon>
        <taxon>Kwoniella</taxon>
    </lineage>
</organism>
<dbReference type="RefSeq" id="XP_066801433.1">
    <property type="nucleotide sequence ID" value="XM_066947974.1"/>
</dbReference>
<dbReference type="GeneID" id="92182138"/>
<dbReference type="Proteomes" id="UP001388673">
    <property type="component" value="Unassembled WGS sequence"/>
</dbReference>
<feature type="compositionally biased region" description="Low complexity" evidence="1">
    <location>
        <begin position="133"/>
        <end position="153"/>
    </location>
</feature>
<name>A0AAW0YWU8_9TREE</name>
<dbReference type="GO" id="GO:0005762">
    <property type="term" value="C:mitochondrial large ribosomal subunit"/>
    <property type="evidence" value="ECO:0007669"/>
    <property type="project" value="InterPro"/>
</dbReference>
<dbReference type="PANTHER" id="PTHR28160">
    <property type="entry name" value="54S RIBOSOMAL PROTEIN L15, MITOCHONDRIAL"/>
    <property type="match status" value="1"/>
</dbReference>
<gene>
    <name evidence="3" type="ORF">IAR55_004880</name>
</gene>
<comment type="caution">
    <text evidence="3">The sequence shown here is derived from an EMBL/GenBank/DDBJ whole genome shotgun (WGS) entry which is preliminary data.</text>
</comment>
<feature type="region of interest" description="Disordered" evidence="1">
    <location>
        <begin position="34"/>
        <end position="92"/>
    </location>
</feature>
<evidence type="ECO:0000256" key="1">
    <source>
        <dbReference type="SAM" id="MobiDB-lite"/>
    </source>
</evidence>
<dbReference type="Pfam" id="PF14622">
    <property type="entry name" value="Ribonucleas_3_3"/>
    <property type="match status" value="1"/>
</dbReference>
<feature type="compositionally biased region" description="Low complexity" evidence="1">
    <location>
        <begin position="62"/>
        <end position="72"/>
    </location>
</feature>
<sequence>MALASSSSSVLRSTRCLSSPLLVARPTRARRTAASSVRGYAATATATATVPLETPPTPPTPSSTTYQTPPSANRSTFRPSRPSNSETTGSSAQSYLTNLLSLPPHRQFPPSLALQILTHKSYRYSHPIRHLPSSSASSSSSSSTTTTSGVVTESSIGSELYNSRLSFLGRRAFSTYLSIFVHDAFLGTNRLAVEGTDFLRGKGLQERLDGLRHTNNLGRVLGSEWGLGEVIRWDRNETSREGGDLKIKGMTIEAILGGIYTQFGSPAAHRTFHQLILPHFSSQLRDPRLVERVQSMREELEKEFGPGILPRS</sequence>
<dbReference type="KEGG" id="kne:92182138"/>
<proteinExistence type="predicted"/>